<comment type="caution">
    <text evidence="1">The sequence shown here is derived from an EMBL/GenBank/DDBJ whole genome shotgun (WGS) entry which is preliminary data.</text>
</comment>
<gene>
    <name evidence="1" type="ORF">JDW19_21495</name>
</gene>
<evidence type="ECO:0000313" key="1">
    <source>
        <dbReference type="EMBL" id="MBM0635685.1"/>
    </source>
</evidence>
<dbReference type="RefSeq" id="WP_165150127.1">
    <property type="nucleotide sequence ID" value="NZ_JAEHFQ010000014.1"/>
</dbReference>
<protein>
    <submittedName>
        <fullName evidence="1">Uncharacterized protein</fullName>
    </submittedName>
</protein>
<sequence length="186" mass="21446">MEYFTVDLSPYYNNIGCSYPNAQGDFTGFGSSYPGEQFPQLDKHVFEVQSFPFILFARERQPNNVEFFSQRIAVPQRVYNAMNVLGASDNGSFYEYITFYRLGEATAKYRLGLSDWIADSPRFEEKEGLRCTGLCRSDKMINTLNPVIWMQVIRFQSPLVFDEILLPDNMCMHMFSLTLEGGEELV</sequence>
<proteinExistence type="predicted"/>
<evidence type="ECO:0000313" key="2">
    <source>
        <dbReference type="Proteomes" id="UP000650605"/>
    </source>
</evidence>
<dbReference type="AlphaFoldDB" id="A0A8I1J4N3"/>
<dbReference type="EMBL" id="JAEHFQ010000014">
    <property type="protein sequence ID" value="MBM0635685.1"/>
    <property type="molecule type" value="Genomic_DNA"/>
</dbReference>
<reference evidence="1" key="1">
    <citation type="submission" date="2020-12" db="EMBL/GenBank/DDBJ databases">
        <title>Paenibacillus polymyxa LMG 27872: a double-edged sword.</title>
        <authorList>
            <person name="Langendries S."/>
            <person name="Garcia Mendez S."/>
            <person name="Beirinckx S."/>
            <person name="Viaene T."/>
            <person name="Baeyen S."/>
            <person name="Goeminne G."/>
            <person name="Willems A."/>
            <person name="Debode J."/>
            <person name="Goormachtig S."/>
        </authorList>
    </citation>
    <scope>NUCLEOTIDE SEQUENCE</scope>
    <source>
        <strain evidence="1">LMG 27872</strain>
    </source>
</reference>
<organism evidence="1 2">
    <name type="scientific">Paenibacillus polymyxa</name>
    <name type="common">Bacillus polymyxa</name>
    <dbReference type="NCBI Taxonomy" id="1406"/>
    <lineage>
        <taxon>Bacteria</taxon>
        <taxon>Bacillati</taxon>
        <taxon>Bacillota</taxon>
        <taxon>Bacilli</taxon>
        <taxon>Bacillales</taxon>
        <taxon>Paenibacillaceae</taxon>
        <taxon>Paenibacillus</taxon>
    </lineage>
</organism>
<dbReference type="Proteomes" id="UP000650605">
    <property type="component" value="Unassembled WGS sequence"/>
</dbReference>
<accession>A0A8I1J4N3</accession>
<name>A0A8I1J4N3_PAEPO</name>